<evidence type="ECO:0000256" key="4">
    <source>
        <dbReference type="ARBA" id="ARBA00022840"/>
    </source>
</evidence>
<evidence type="ECO:0000256" key="3">
    <source>
        <dbReference type="ARBA" id="ARBA00022741"/>
    </source>
</evidence>
<dbReference type="Pfam" id="PF00005">
    <property type="entry name" value="ABC_tran"/>
    <property type="match status" value="1"/>
</dbReference>
<evidence type="ECO:0000313" key="11">
    <source>
        <dbReference type="Proteomes" id="UP000887458"/>
    </source>
</evidence>
<evidence type="ECO:0000256" key="5">
    <source>
        <dbReference type="ARBA" id="ARBA00022989"/>
    </source>
</evidence>
<evidence type="ECO:0000256" key="7">
    <source>
        <dbReference type="SAM" id="Phobius"/>
    </source>
</evidence>
<evidence type="ECO:0000259" key="9">
    <source>
        <dbReference type="PROSITE" id="PS51012"/>
    </source>
</evidence>
<keyword evidence="3" id="KW-0547">Nucleotide-binding</keyword>
<feature type="transmembrane region" description="Helical" evidence="7">
    <location>
        <begin position="795"/>
        <end position="817"/>
    </location>
</feature>
<accession>A0ABQ8JMI5</accession>
<keyword evidence="2 7" id="KW-0812">Transmembrane</keyword>
<proteinExistence type="predicted"/>
<dbReference type="PANTHER" id="PTHR43038">
    <property type="entry name" value="ATP-BINDING CASSETTE, SUB-FAMILY H, MEMBER 1"/>
    <property type="match status" value="1"/>
</dbReference>
<dbReference type="CDD" id="cd06261">
    <property type="entry name" value="TM_PBP2"/>
    <property type="match status" value="1"/>
</dbReference>
<evidence type="ECO:0008006" key="12">
    <source>
        <dbReference type="Google" id="ProtNLM"/>
    </source>
</evidence>
<comment type="caution">
    <text evidence="10">The sequence shown here is derived from an EMBL/GenBank/DDBJ whole genome shotgun (WGS) entry which is preliminary data.</text>
</comment>
<evidence type="ECO:0000256" key="1">
    <source>
        <dbReference type="ARBA" id="ARBA00004141"/>
    </source>
</evidence>
<feature type="domain" description="ABC transmembrane type-2" evidence="9">
    <location>
        <begin position="578"/>
        <end position="820"/>
    </location>
</feature>
<dbReference type="PROSITE" id="PS50893">
    <property type="entry name" value="ABC_TRANSPORTER_2"/>
    <property type="match status" value="1"/>
</dbReference>
<dbReference type="Pfam" id="PF12698">
    <property type="entry name" value="ABC2_membrane_3"/>
    <property type="match status" value="1"/>
</dbReference>
<dbReference type="EMBL" id="NJHN03000032">
    <property type="protein sequence ID" value="KAH9423521.1"/>
    <property type="molecule type" value="Genomic_DNA"/>
</dbReference>
<reference evidence="10 11" key="1">
    <citation type="journal article" date="2018" name="J. Allergy Clin. Immunol.">
        <title>High-quality assembly of Dermatophagoides pteronyssinus genome and transcriptome reveals a wide range of novel allergens.</title>
        <authorList>
            <person name="Liu X.Y."/>
            <person name="Yang K.Y."/>
            <person name="Wang M.Q."/>
            <person name="Kwok J.S."/>
            <person name="Zeng X."/>
            <person name="Yang Z."/>
            <person name="Xiao X.J."/>
            <person name="Lau C.P."/>
            <person name="Li Y."/>
            <person name="Huang Z.M."/>
            <person name="Ba J.G."/>
            <person name="Yim A.K."/>
            <person name="Ouyang C.Y."/>
            <person name="Ngai S.M."/>
            <person name="Chan T.F."/>
            <person name="Leung E.L."/>
            <person name="Liu L."/>
            <person name="Liu Z.G."/>
            <person name="Tsui S.K."/>
        </authorList>
    </citation>
    <scope>NUCLEOTIDE SEQUENCE [LARGE SCALE GENOMIC DNA]</scope>
    <source>
        <strain evidence="10">Derp</strain>
    </source>
</reference>
<feature type="transmembrane region" description="Helical" evidence="7">
    <location>
        <begin position="703"/>
        <end position="722"/>
    </location>
</feature>
<dbReference type="PROSITE" id="PS51012">
    <property type="entry name" value="ABC_TM2"/>
    <property type="match status" value="1"/>
</dbReference>
<dbReference type="PROSITE" id="PS00211">
    <property type="entry name" value="ABC_TRANSPORTER_1"/>
    <property type="match status" value="1"/>
</dbReference>
<feature type="transmembrane region" description="Helical" evidence="7">
    <location>
        <begin position="734"/>
        <end position="755"/>
    </location>
</feature>
<dbReference type="InterPro" id="IPR003593">
    <property type="entry name" value="AAA+_ATPase"/>
</dbReference>
<dbReference type="InterPro" id="IPR047817">
    <property type="entry name" value="ABC2_TM_bact-type"/>
</dbReference>
<dbReference type="InterPro" id="IPR000515">
    <property type="entry name" value="MetI-like"/>
</dbReference>
<feature type="transmembrane region" description="Helical" evidence="7">
    <location>
        <begin position="670"/>
        <end position="697"/>
    </location>
</feature>
<dbReference type="PANTHER" id="PTHR43038:SF3">
    <property type="entry name" value="ABC TRANSPORTER G FAMILY MEMBER 20 ISOFORM X1"/>
    <property type="match status" value="1"/>
</dbReference>
<keyword evidence="4" id="KW-0067">ATP-binding</keyword>
<organism evidence="10 11">
    <name type="scientific">Dermatophagoides pteronyssinus</name>
    <name type="common">European house dust mite</name>
    <dbReference type="NCBI Taxonomy" id="6956"/>
    <lineage>
        <taxon>Eukaryota</taxon>
        <taxon>Metazoa</taxon>
        <taxon>Ecdysozoa</taxon>
        <taxon>Arthropoda</taxon>
        <taxon>Chelicerata</taxon>
        <taxon>Arachnida</taxon>
        <taxon>Acari</taxon>
        <taxon>Acariformes</taxon>
        <taxon>Sarcoptiformes</taxon>
        <taxon>Astigmata</taxon>
        <taxon>Psoroptidia</taxon>
        <taxon>Analgoidea</taxon>
        <taxon>Pyroglyphidae</taxon>
        <taxon>Dermatophagoidinae</taxon>
        <taxon>Dermatophagoides</taxon>
    </lineage>
</organism>
<name>A0ABQ8JMI5_DERPT</name>
<protein>
    <recommendedName>
        <fullName evidence="12">ABC transporter G family member 20-like</fullName>
    </recommendedName>
</protein>
<dbReference type="Gene3D" id="3.40.50.300">
    <property type="entry name" value="P-loop containing nucleotide triphosphate hydrolases"/>
    <property type="match status" value="1"/>
</dbReference>
<evidence type="ECO:0000256" key="2">
    <source>
        <dbReference type="ARBA" id="ARBA00022692"/>
    </source>
</evidence>
<evidence type="ECO:0000256" key="6">
    <source>
        <dbReference type="ARBA" id="ARBA00023136"/>
    </source>
</evidence>
<dbReference type="Proteomes" id="UP000887458">
    <property type="component" value="Unassembled WGS sequence"/>
</dbReference>
<keyword evidence="11" id="KW-1185">Reference proteome</keyword>
<gene>
    <name evidence="10" type="ORF">DERP_003802</name>
</gene>
<keyword evidence="5 7" id="KW-1133">Transmembrane helix</keyword>
<dbReference type="InterPro" id="IPR017871">
    <property type="entry name" value="ABC_transporter-like_CS"/>
</dbReference>
<dbReference type="InterPro" id="IPR013525">
    <property type="entry name" value="ABC2_TM"/>
</dbReference>
<evidence type="ECO:0000259" key="8">
    <source>
        <dbReference type="PROSITE" id="PS50893"/>
    </source>
</evidence>
<feature type="transmembrane region" description="Helical" evidence="7">
    <location>
        <begin position="626"/>
        <end position="649"/>
    </location>
</feature>
<comment type="subcellular location">
    <subcellularLocation>
        <location evidence="1">Membrane</location>
        <topology evidence="1">Multi-pass membrane protein</topology>
    </subcellularLocation>
</comment>
<sequence>MNVINRLMMMNQTILELCSLTFRYEKRFKYFFKNKKNKTVDETTTTAILDDISLNVYQSEIYGLLGASGCGKTTLLRLILGQISPSNGLIKVFGQEINPDEQSPSYLKNIGYMPQDIVLYHEFTTYEMLEYFGRLYRISSDKCRKRIDELLKLLQLDGGDFDCSHRNQLIRNLSGGQRRRVSLAIALLHDPWLLILDEPTVGVDPLLRESIWKHLIYLTTVKKRTVLLTTHYIEETRHANQIGFLRRGRLLVQDHPHRLLRRFRVDTMEAAFLKLCHYHDDQYDELIQSRSPSTISSIVIDDNNNDDNRKNHQIDTKIQSNSKKMVAINFINDDNVNNNIVNIPSENQENLIIKADNHLTINDSINKKRIHSKEFDNQNQRKSQQWFNNNNKHDYDGHHGSSSKNNHYICLSHLWTLVQKNFRQVYRNWSLLLFFILLPAIEMALIMLCIGRDINHIPIAVFNGECPTPDLSQVFLDSFEPNAFILHYYDSPKQAYDAVKSNQAAAVLQFNKRFSEALRSRFFSFGYIDDDDNNHDNNDEDHLTKSQQQQQQFSIWDDSSVYVQLDMSNQLIGLQIQRQLLTAFLNFAQRLAVSMGLSNHTFKPPIAFGPPVYGIQQTSVAVVETFIAPGALIMIAFFATTIVSCHLLIHEIRQQLIERALIAGATTAEFLFSHILIQSTILMVQLLLVFITAFYLFRMPYLGSLPLSISLICLQGLCGLMYGLMLSATCPDEIYATTLSIGTFFPSVIIGGIFWPVQSMPIILQYVSQCLPSTQSIDALRFILLRDWDLRHTSVASAFIVSTIWLLIFLFCALTHFKRRV</sequence>
<dbReference type="InterPro" id="IPR003439">
    <property type="entry name" value="ABC_transporter-like_ATP-bd"/>
</dbReference>
<evidence type="ECO:0000313" key="10">
    <source>
        <dbReference type="EMBL" id="KAH9423521.1"/>
    </source>
</evidence>
<dbReference type="InterPro" id="IPR027417">
    <property type="entry name" value="P-loop_NTPase"/>
</dbReference>
<feature type="domain" description="ABC transporter" evidence="8">
    <location>
        <begin position="22"/>
        <end position="272"/>
    </location>
</feature>
<dbReference type="SUPFAM" id="SSF52540">
    <property type="entry name" value="P-loop containing nucleoside triphosphate hydrolases"/>
    <property type="match status" value="1"/>
</dbReference>
<feature type="transmembrane region" description="Helical" evidence="7">
    <location>
        <begin position="429"/>
        <end position="448"/>
    </location>
</feature>
<dbReference type="SMART" id="SM00382">
    <property type="entry name" value="AAA"/>
    <property type="match status" value="1"/>
</dbReference>
<reference evidence="10 11" key="2">
    <citation type="journal article" date="2022" name="Mol. Biol. Evol.">
        <title>Comparative Genomics Reveals Insights into the Divergent Evolution of Astigmatic Mites and Household Pest Adaptations.</title>
        <authorList>
            <person name="Xiong Q."/>
            <person name="Wan A.T."/>
            <person name="Liu X."/>
            <person name="Fung C.S."/>
            <person name="Xiao X."/>
            <person name="Malainual N."/>
            <person name="Hou J."/>
            <person name="Wang L."/>
            <person name="Wang M."/>
            <person name="Yang K.Y."/>
            <person name="Cui Y."/>
            <person name="Leung E.L."/>
            <person name="Nong W."/>
            <person name="Shin S.K."/>
            <person name="Au S.W."/>
            <person name="Jeong K.Y."/>
            <person name="Chew F.T."/>
            <person name="Hui J.H."/>
            <person name="Leung T.F."/>
            <person name="Tungtrongchitr A."/>
            <person name="Zhong N."/>
            <person name="Liu Z."/>
            <person name="Tsui S.K."/>
        </authorList>
    </citation>
    <scope>NUCLEOTIDE SEQUENCE [LARGE SCALE GENOMIC DNA]</scope>
    <source>
        <strain evidence="10">Derp</strain>
    </source>
</reference>
<keyword evidence="6 7" id="KW-0472">Membrane</keyword>